<evidence type="ECO:0000313" key="1">
    <source>
        <dbReference type="EMBL" id="GAA5160144.1"/>
    </source>
</evidence>
<evidence type="ECO:0000313" key="2">
    <source>
        <dbReference type="Proteomes" id="UP001500547"/>
    </source>
</evidence>
<organism evidence="1 2">
    <name type="scientific">Viridibacterium curvum</name>
    <dbReference type="NCBI Taxonomy" id="1101404"/>
    <lineage>
        <taxon>Bacteria</taxon>
        <taxon>Pseudomonadati</taxon>
        <taxon>Pseudomonadota</taxon>
        <taxon>Betaproteobacteria</taxon>
        <taxon>Rhodocyclales</taxon>
        <taxon>Rhodocyclaceae</taxon>
        <taxon>Viridibacterium</taxon>
    </lineage>
</organism>
<dbReference type="SUPFAM" id="SSF49899">
    <property type="entry name" value="Concanavalin A-like lectins/glucanases"/>
    <property type="match status" value="1"/>
</dbReference>
<protein>
    <recommendedName>
        <fullName evidence="3">LamG domain-containing protein</fullName>
    </recommendedName>
</protein>
<gene>
    <name evidence="1" type="ORF">GCM10025770_07480</name>
</gene>
<dbReference type="InterPro" id="IPR025975">
    <property type="entry name" value="Polysacc_lyase"/>
</dbReference>
<evidence type="ECO:0008006" key="3">
    <source>
        <dbReference type="Google" id="ProtNLM"/>
    </source>
</evidence>
<dbReference type="InterPro" id="IPR013320">
    <property type="entry name" value="ConA-like_dom_sf"/>
</dbReference>
<keyword evidence="2" id="KW-1185">Reference proteome</keyword>
<sequence length="210" mass="22537">MVTPGAGGAGSALLYQADAYAGTATTQRVEHYMVTAQSLSSGMRYYGWDFKLDLGDSVPSNWVILHQFRQEGADSGSPIGALELVPGGTTWQMQFLVRNTDYYFIAGSNGPSGNALPIWSGSISTGSWHRFVIGFNPDASVSGSGQVQLWLDGAQVLNWTGKLGFPAAFLGKTIYGTYSAHVGIYRAAQPQVLHYTIDNYRRATQVAGAL</sequence>
<dbReference type="Pfam" id="PF14099">
    <property type="entry name" value="Polysacc_lyase"/>
    <property type="match status" value="1"/>
</dbReference>
<dbReference type="Proteomes" id="UP001500547">
    <property type="component" value="Unassembled WGS sequence"/>
</dbReference>
<comment type="caution">
    <text evidence="1">The sequence shown here is derived from an EMBL/GenBank/DDBJ whole genome shotgun (WGS) entry which is preliminary data.</text>
</comment>
<name>A0ABP9QDL4_9RHOO</name>
<dbReference type="Gene3D" id="2.60.120.200">
    <property type="match status" value="1"/>
</dbReference>
<accession>A0ABP9QDL4</accession>
<proteinExistence type="predicted"/>
<dbReference type="EMBL" id="BAABLD010000002">
    <property type="protein sequence ID" value="GAA5160144.1"/>
    <property type="molecule type" value="Genomic_DNA"/>
</dbReference>
<reference evidence="2" key="1">
    <citation type="journal article" date="2019" name="Int. J. Syst. Evol. Microbiol.">
        <title>The Global Catalogue of Microorganisms (GCM) 10K type strain sequencing project: providing services to taxonomists for standard genome sequencing and annotation.</title>
        <authorList>
            <consortium name="The Broad Institute Genomics Platform"/>
            <consortium name="The Broad Institute Genome Sequencing Center for Infectious Disease"/>
            <person name="Wu L."/>
            <person name="Ma J."/>
        </authorList>
    </citation>
    <scope>NUCLEOTIDE SEQUENCE [LARGE SCALE GENOMIC DNA]</scope>
    <source>
        <strain evidence="2">JCM 18715</strain>
    </source>
</reference>